<dbReference type="InterPro" id="IPR001789">
    <property type="entry name" value="Sig_transdc_resp-reg_receiver"/>
</dbReference>
<dbReference type="Gene3D" id="3.40.50.2300">
    <property type="match status" value="1"/>
</dbReference>
<accession>A0A0G1XV64</accession>
<dbReference type="PANTHER" id="PTHR44591">
    <property type="entry name" value="STRESS RESPONSE REGULATOR PROTEIN 1"/>
    <property type="match status" value="1"/>
</dbReference>
<evidence type="ECO:0000313" key="4">
    <source>
        <dbReference type="EMBL" id="KKW34871.1"/>
    </source>
</evidence>
<dbReference type="Pfam" id="PF00072">
    <property type="entry name" value="Response_reg"/>
    <property type="match status" value="1"/>
</dbReference>
<keyword evidence="4" id="KW-0238">DNA-binding</keyword>
<evidence type="ECO:0000256" key="2">
    <source>
        <dbReference type="PROSITE-ProRule" id="PRU00169"/>
    </source>
</evidence>
<dbReference type="PROSITE" id="PS50110">
    <property type="entry name" value="RESPONSE_REGULATORY"/>
    <property type="match status" value="1"/>
</dbReference>
<dbReference type="SUPFAM" id="SSF52172">
    <property type="entry name" value="CheY-like"/>
    <property type="match status" value="1"/>
</dbReference>
<dbReference type="PANTHER" id="PTHR44591:SF3">
    <property type="entry name" value="RESPONSE REGULATORY DOMAIN-CONTAINING PROTEIN"/>
    <property type="match status" value="1"/>
</dbReference>
<protein>
    <submittedName>
        <fullName evidence="4">DNA-binding response regulator, LuxR family</fullName>
    </submittedName>
</protein>
<feature type="modified residue" description="4-aspartylphosphate" evidence="2">
    <location>
        <position position="60"/>
    </location>
</feature>
<proteinExistence type="predicted"/>
<keyword evidence="1 2" id="KW-0597">Phosphoprotein</keyword>
<dbReference type="GO" id="GO:0000160">
    <property type="term" value="P:phosphorelay signal transduction system"/>
    <property type="evidence" value="ECO:0007669"/>
    <property type="project" value="InterPro"/>
</dbReference>
<gene>
    <name evidence="4" type="ORF">UY81_C0060G0010</name>
</gene>
<comment type="caution">
    <text evidence="4">The sequence shown here is derived from an EMBL/GenBank/DDBJ whole genome shotgun (WGS) entry which is preliminary data.</text>
</comment>
<sequence>MSSAPVSPLKIIIIDDDGFLLEMYALKFTQKNFDVLALPGTLEALEKLRGGYVPDVLVVDLVLPAMDGFEFLEVVKNESLAPGAVKVVLSNLGQEEDVDRATKLGADGYIIKASATPSEVVSKVEGMIANRDNKK</sequence>
<organism evidence="4 5">
    <name type="scientific">Candidatus Giovannonibacteria bacterium GW2011_GWA2_53_7</name>
    <dbReference type="NCBI Taxonomy" id="1618650"/>
    <lineage>
        <taxon>Bacteria</taxon>
        <taxon>Candidatus Giovannoniibacteriota</taxon>
    </lineage>
</organism>
<name>A0A0G1XV64_9BACT</name>
<dbReference type="InterPro" id="IPR011006">
    <property type="entry name" value="CheY-like_superfamily"/>
</dbReference>
<dbReference type="Proteomes" id="UP000034290">
    <property type="component" value="Unassembled WGS sequence"/>
</dbReference>
<dbReference type="SMART" id="SM00448">
    <property type="entry name" value="REC"/>
    <property type="match status" value="1"/>
</dbReference>
<evidence type="ECO:0000256" key="1">
    <source>
        <dbReference type="ARBA" id="ARBA00022553"/>
    </source>
</evidence>
<dbReference type="InterPro" id="IPR050595">
    <property type="entry name" value="Bact_response_regulator"/>
</dbReference>
<evidence type="ECO:0000259" key="3">
    <source>
        <dbReference type="PROSITE" id="PS50110"/>
    </source>
</evidence>
<dbReference type="AlphaFoldDB" id="A0A0G1XV64"/>
<evidence type="ECO:0000313" key="5">
    <source>
        <dbReference type="Proteomes" id="UP000034290"/>
    </source>
</evidence>
<reference evidence="4 5" key="1">
    <citation type="journal article" date="2015" name="Nature">
        <title>rRNA introns, odd ribosomes, and small enigmatic genomes across a large radiation of phyla.</title>
        <authorList>
            <person name="Brown C.T."/>
            <person name="Hug L.A."/>
            <person name="Thomas B.C."/>
            <person name="Sharon I."/>
            <person name="Castelle C.J."/>
            <person name="Singh A."/>
            <person name="Wilkins M.J."/>
            <person name="Williams K.H."/>
            <person name="Banfield J.F."/>
        </authorList>
    </citation>
    <scope>NUCLEOTIDE SEQUENCE [LARGE SCALE GENOMIC DNA]</scope>
</reference>
<feature type="domain" description="Response regulatory" evidence="3">
    <location>
        <begin position="10"/>
        <end position="127"/>
    </location>
</feature>
<dbReference type="EMBL" id="LCRM01000060">
    <property type="protein sequence ID" value="KKW34871.1"/>
    <property type="molecule type" value="Genomic_DNA"/>
</dbReference>
<dbReference type="GO" id="GO:0003677">
    <property type="term" value="F:DNA binding"/>
    <property type="evidence" value="ECO:0007669"/>
    <property type="project" value="UniProtKB-KW"/>
</dbReference>